<comment type="caution">
    <text evidence="2">The sequence shown here is derived from an EMBL/GenBank/DDBJ whole genome shotgun (WGS) entry which is preliminary data.</text>
</comment>
<dbReference type="RefSeq" id="WP_183251895.1">
    <property type="nucleotide sequence ID" value="NZ_BAAAFF010000004.1"/>
</dbReference>
<evidence type="ECO:0000256" key="1">
    <source>
        <dbReference type="SAM" id="MobiDB-lite"/>
    </source>
</evidence>
<name>A0A7W8HW85_9CAUL</name>
<reference evidence="2 3" key="1">
    <citation type="submission" date="2020-08" db="EMBL/GenBank/DDBJ databases">
        <title>Genomic Encyclopedia of Type Strains, Phase IV (KMG-IV): sequencing the most valuable type-strain genomes for metagenomic binning, comparative biology and taxonomic classification.</title>
        <authorList>
            <person name="Goeker M."/>
        </authorList>
    </citation>
    <scope>NUCLEOTIDE SEQUENCE [LARGE SCALE GENOMIC DNA]</scope>
    <source>
        <strain evidence="2 3">DSM 25335</strain>
    </source>
</reference>
<dbReference type="Proteomes" id="UP000566663">
    <property type="component" value="Unassembled WGS sequence"/>
</dbReference>
<evidence type="ECO:0000313" key="3">
    <source>
        <dbReference type="Proteomes" id="UP000566663"/>
    </source>
</evidence>
<feature type="region of interest" description="Disordered" evidence="1">
    <location>
        <begin position="138"/>
        <end position="158"/>
    </location>
</feature>
<dbReference type="AlphaFoldDB" id="A0A7W8HW85"/>
<organism evidence="2 3">
    <name type="scientific">Brevundimonas basaltis</name>
    <dbReference type="NCBI Taxonomy" id="472166"/>
    <lineage>
        <taxon>Bacteria</taxon>
        <taxon>Pseudomonadati</taxon>
        <taxon>Pseudomonadota</taxon>
        <taxon>Alphaproteobacteria</taxon>
        <taxon>Caulobacterales</taxon>
        <taxon>Caulobacteraceae</taxon>
        <taxon>Brevundimonas</taxon>
    </lineage>
</organism>
<protein>
    <submittedName>
        <fullName evidence="2">Uncharacterized protein</fullName>
    </submittedName>
</protein>
<accession>A0A7W8HW85</accession>
<keyword evidence="3" id="KW-1185">Reference proteome</keyword>
<feature type="compositionally biased region" description="Basic and acidic residues" evidence="1">
    <location>
        <begin position="84"/>
        <end position="94"/>
    </location>
</feature>
<gene>
    <name evidence="2" type="ORF">HNQ67_000441</name>
</gene>
<dbReference type="EMBL" id="JACHFZ010000001">
    <property type="protein sequence ID" value="MBB5290945.1"/>
    <property type="molecule type" value="Genomic_DNA"/>
</dbReference>
<feature type="region of interest" description="Disordered" evidence="1">
    <location>
        <begin position="74"/>
        <end position="94"/>
    </location>
</feature>
<sequence>MARKLKVFCYSDGFHSWTVAAPSRAKALEAFGVRRDLFKDGSAREIDVGPDRAAALESPGELIERGLSIDVGKMARTTAPKARAKPEKPKSDTRARARVEALEAELDALARTQAAETAALAAEQEALERRARDLVKRQKKARDALTARLKPARTRLNG</sequence>
<proteinExistence type="predicted"/>
<evidence type="ECO:0000313" key="2">
    <source>
        <dbReference type="EMBL" id="MBB5290945.1"/>
    </source>
</evidence>